<evidence type="ECO:0000313" key="3">
    <source>
        <dbReference type="Proteomes" id="UP001152320"/>
    </source>
</evidence>
<dbReference type="AlphaFoldDB" id="A0A9Q0YCU1"/>
<feature type="region of interest" description="Disordered" evidence="1">
    <location>
        <begin position="37"/>
        <end position="67"/>
    </location>
</feature>
<protein>
    <submittedName>
        <fullName evidence="2">Uncharacterized protein</fullName>
    </submittedName>
</protein>
<feature type="region of interest" description="Disordered" evidence="1">
    <location>
        <begin position="116"/>
        <end position="154"/>
    </location>
</feature>
<feature type="region of interest" description="Disordered" evidence="1">
    <location>
        <begin position="79"/>
        <end position="98"/>
    </location>
</feature>
<reference evidence="2" key="1">
    <citation type="submission" date="2021-10" db="EMBL/GenBank/DDBJ databases">
        <title>Tropical sea cucumber genome reveals ecological adaptation and Cuvierian tubules defense mechanism.</title>
        <authorList>
            <person name="Chen T."/>
        </authorList>
    </citation>
    <scope>NUCLEOTIDE SEQUENCE</scope>
    <source>
        <strain evidence="2">Nanhai2018</strain>
        <tissue evidence="2">Muscle</tissue>
    </source>
</reference>
<feature type="compositionally biased region" description="Acidic residues" evidence="1">
    <location>
        <begin position="119"/>
        <end position="133"/>
    </location>
</feature>
<sequence>MFLMYISFRFEMPDPVLIGTSTPIRHQAHEMVSVSSDIQSDEEGVEPLWSQAESHDVPSTSGGGSASPIATVAMEFEKPQADEGEETPSTSGQDNVRDQSLDISVEYTQKGDFIFPIESESEDSDSSWDESNWEDERSWSDVSEELDENHPQGKLPLTVDEVFDVEELEPDVASEDESSAGPDKNVDDIVTDKTCIAYSSNILNGLKDIPVPTCSSPLCDSRPEIKWKMVGTAMMVKWVCEKGHTTKRWDSQPKLRRNYAGDIGLSASILFSGNNYNKIKMLLKCLNMGICHANLHHYVQRTYTCPVVEDYWNGMQSQILAARRDHEVVISGDGRNDSPGFSAQYCTYTTMDYNTGDILNVAIVDKREVQLKSPNMEKVAFLKCMEILQDNNVKVTEVITDAHPSIRAHLKQQPDIYHSSDVWHGAKNIGKKLAEVSKKASNRALIKWTGDVVNHFWYCCSKSDGDRWKLLSRWKGILHHVVGRHEWVFGDGGGPAKCEHGPLPETWQAKVIPEGSPAHVALREVVLDRRLINSLDYYTRFRHTGMLENFQSHILAYASKRFAYSYPAYKARNLLAAIDFQKHKERTQKVNDGKPVFRRHYFKGSDRWGVVPVKEAKGYSYISELMTGVYRKRLEDPSTQSAPSVLAEDDPRRLAPTIRSTQPPPTAELAGRHQSRF</sequence>
<dbReference type="PANTHER" id="PTHR31751">
    <property type="entry name" value="SI:CH211-108C17.2-RELATED-RELATED"/>
    <property type="match status" value="1"/>
</dbReference>
<keyword evidence="3" id="KW-1185">Reference proteome</keyword>
<organism evidence="2 3">
    <name type="scientific">Holothuria leucospilota</name>
    <name type="common">Black long sea cucumber</name>
    <name type="synonym">Mertensiothuria leucospilota</name>
    <dbReference type="NCBI Taxonomy" id="206669"/>
    <lineage>
        <taxon>Eukaryota</taxon>
        <taxon>Metazoa</taxon>
        <taxon>Echinodermata</taxon>
        <taxon>Eleutherozoa</taxon>
        <taxon>Echinozoa</taxon>
        <taxon>Holothuroidea</taxon>
        <taxon>Aspidochirotacea</taxon>
        <taxon>Aspidochirotida</taxon>
        <taxon>Holothuriidae</taxon>
        <taxon>Holothuria</taxon>
    </lineage>
</organism>
<gene>
    <name evidence="2" type="ORF">HOLleu_44868</name>
</gene>
<accession>A0A9Q0YCU1</accession>
<dbReference type="Proteomes" id="UP001152320">
    <property type="component" value="Unassembled WGS sequence"/>
</dbReference>
<evidence type="ECO:0000256" key="1">
    <source>
        <dbReference type="SAM" id="MobiDB-lite"/>
    </source>
</evidence>
<comment type="caution">
    <text evidence="2">The sequence shown here is derived from an EMBL/GenBank/DDBJ whole genome shotgun (WGS) entry which is preliminary data.</text>
</comment>
<feature type="region of interest" description="Disordered" evidence="1">
    <location>
        <begin position="637"/>
        <end position="677"/>
    </location>
</feature>
<evidence type="ECO:0000313" key="2">
    <source>
        <dbReference type="EMBL" id="KAJ8017607.1"/>
    </source>
</evidence>
<proteinExistence type="predicted"/>
<dbReference type="PANTHER" id="PTHR31751:SF7">
    <property type="entry name" value="THAP-TYPE DOMAIN-CONTAINING PROTEIN"/>
    <property type="match status" value="1"/>
</dbReference>
<name>A0A9Q0YCU1_HOLLE</name>
<dbReference type="EMBL" id="JAIZAY010001362">
    <property type="protein sequence ID" value="KAJ8017607.1"/>
    <property type="molecule type" value="Genomic_DNA"/>
</dbReference>
<dbReference type="OrthoDB" id="6155112at2759"/>